<dbReference type="Proteomes" id="UP000321328">
    <property type="component" value="Unassembled WGS sequence"/>
</dbReference>
<comment type="caution">
    <text evidence="1">The sequence shown here is derived from an EMBL/GenBank/DDBJ whole genome shotgun (WGS) entry which is preliminary data.</text>
</comment>
<organism evidence="1 2">
    <name type="scientific">Pseudonocardia asaccharolytica DSM 44247 = NBRC 16224</name>
    <dbReference type="NCBI Taxonomy" id="1123024"/>
    <lineage>
        <taxon>Bacteria</taxon>
        <taxon>Bacillati</taxon>
        <taxon>Actinomycetota</taxon>
        <taxon>Actinomycetes</taxon>
        <taxon>Pseudonocardiales</taxon>
        <taxon>Pseudonocardiaceae</taxon>
        <taxon>Pseudonocardia</taxon>
    </lineage>
</organism>
<accession>A0A511CYH3</accession>
<gene>
    <name evidence="1" type="ORF">PA7_13540</name>
</gene>
<proteinExistence type="predicted"/>
<dbReference type="EMBL" id="BJVI01000009">
    <property type="protein sequence ID" value="GEL17517.1"/>
    <property type="molecule type" value="Genomic_DNA"/>
</dbReference>
<evidence type="ECO:0000313" key="2">
    <source>
        <dbReference type="Proteomes" id="UP000321328"/>
    </source>
</evidence>
<protein>
    <submittedName>
        <fullName evidence="1">Uncharacterized protein</fullName>
    </submittedName>
</protein>
<name>A0A511CYH3_9PSEU</name>
<sequence>MLTLQPLEAIASRAATDRNRRSGTGCHRRARTTAYRVKIDLARRTNHLMRQLQALGYQVQLTPTAAA</sequence>
<reference evidence="1 2" key="1">
    <citation type="submission" date="2019-07" db="EMBL/GenBank/DDBJ databases">
        <title>Whole genome shotgun sequence of Pseudonocardia asaccharolytica NBRC 16224.</title>
        <authorList>
            <person name="Hosoyama A."/>
            <person name="Uohara A."/>
            <person name="Ohji S."/>
            <person name="Ichikawa N."/>
        </authorList>
    </citation>
    <scope>NUCLEOTIDE SEQUENCE [LARGE SCALE GENOMIC DNA]</scope>
    <source>
        <strain evidence="1 2">NBRC 16224</strain>
    </source>
</reference>
<keyword evidence="2" id="KW-1185">Reference proteome</keyword>
<dbReference type="AlphaFoldDB" id="A0A511CYH3"/>
<evidence type="ECO:0000313" key="1">
    <source>
        <dbReference type="EMBL" id="GEL17517.1"/>
    </source>
</evidence>